<dbReference type="PANTHER" id="PTHR35740:SF1">
    <property type="entry name" value="OS12G0111700 PROTEIN"/>
    <property type="match status" value="1"/>
</dbReference>
<feature type="non-terminal residue" evidence="2">
    <location>
        <position position="1"/>
    </location>
</feature>
<name>A0A9D5AHJ1_PEA</name>
<dbReference type="Gramene" id="Psat05G0386000-T1">
    <property type="protein sequence ID" value="KAI5407784.1"/>
    <property type="gene ID" value="KIW84_053860"/>
</dbReference>
<proteinExistence type="predicted"/>
<accession>A0A9D5AHJ1</accession>
<protein>
    <submittedName>
        <fullName evidence="2">Uncharacterized protein</fullName>
    </submittedName>
</protein>
<dbReference type="AlphaFoldDB" id="A0A9D5AHJ1"/>
<dbReference type="PANTHER" id="PTHR35740">
    <property type="entry name" value="OS12G0111700 PROTEIN"/>
    <property type="match status" value="1"/>
</dbReference>
<dbReference type="EMBL" id="JAMSHJ010000005">
    <property type="protein sequence ID" value="KAI5407784.1"/>
    <property type="molecule type" value="Genomic_DNA"/>
</dbReference>
<evidence type="ECO:0000256" key="1">
    <source>
        <dbReference type="SAM" id="MobiDB-lite"/>
    </source>
</evidence>
<feature type="region of interest" description="Disordered" evidence="1">
    <location>
        <begin position="1"/>
        <end position="49"/>
    </location>
</feature>
<feature type="compositionally biased region" description="Basic residues" evidence="1">
    <location>
        <begin position="10"/>
        <end position="20"/>
    </location>
</feature>
<gene>
    <name evidence="2" type="ORF">KIW84_053860</name>
</gene>
<keyword evidence="3" id="KW-1185">Reference proteome</keyword>
<reference evidence="2 3" key="1">
    <citation type="journal article" date="2022" name="Nat. Genet.">
        <title>Improved pea reference genome and pan-genome highlight genomic features and evolutionary characteristics.</title>
        <authorList>
            <person name="Yang T."/>
            <person name="Liu R."/>
            <person name="Luo Y."/>
            <person name="Hu S."/>
            <person name="Wang D."/>
            <person name="Wang C."/>
            <person name="Pandey M.K."/>
            <person name="Ge S."/>
            <person name="Xu Q."/>
            <person name="Li N."/>
            <person name="Li G."/>
            <person name="Huang Y."/>
            <person name="Saxena R.K."/>
            <person name="Ji Y."/>
            <person name="Li M."/>
            <person name="Yan X."/>
            <person name="He Y."/>
            <person name="Liu Y."/>
            <person name="Wang X."/>
            <person name="Xiang C."/>
            <person name="Varshney R.K."/>
            <person name="Ding H."/>
            <person name="Gao S."/>
            <person name="Zong X."/>
        </authorList>
    </citation>
    <scope>NUCLEOTIDE SEQUENCE [LARGE SCALE GENOMIC DNA]</scope>
    <source>
        <strain evidence="2 3">cv. Zhongwan 6</strain>
    </source>
</reference>
<dbReference type="Proteomes" id="UP001058974">
    <property type="component" value="Chromosome 5"/>
</dbReference>
<sequence length="137" mass="15930">RASERAKVLLQRRKQMKNGKRNALSDLTNSSHFSSSSVSSSATVEPPIKNNQIRIRKTCLTPLHDVKPSTVHRTKNQNNTVALPMPLTVRCKKKQRVVVVSREQEDLEDYIEKQKAYFKQIDEYELEEEEVEEYIDE</sequence>
<comment type="caution">
    <text evidence="2">The sequence shown here is derived from an EMBL/GenBank/DDBJ whole genome shotgun (WGS) entry which is preliminary data.</text>
</comment>
<feature type="compositionally biased region" description="Low complexity" evidence="1">
    <location>
        <begin position="30"/>
        <end position="41"/>
    </location>
</feature>
<organism evidence="2 3">
    <name type="scientific">Pisum sativum</name>
    <name type="common">Garden pea</name>
    <name type="synonym">Lathyrus oleraceus</name>
    <dbReference type="NCBI Taxonomy" id="3888"/>
    <lineage>
        <taxon>Eukaryota</taxon>
        <taxon>Viridiplantae</taxon>
        <taxon>Streptophyta</taxon>
        <taxon>Embryophyta</taxon>
        <taxon>Tracheophyta</taxon>
        <taxon>Spermatophyta</taxon>
        <taxon>Magnoliopsida</taxon>
        <taxon>eudicotyledons</taxon>
        <taxon>Gunneridae</taxon>
        <taxon>Pentapetalae</taxon>
        <taxon>rosids</taxon>
        <taxon>fabids</taxon>
        <taxon>Fabales</taxon>
        <taxon>Fabaceae</taxon>
        <taxon>Papilionoideae</taxon>
        <taxon>50 kb inversion clade</taxon>
        <taxon>NPAAA clade</taxon>
        <taxon>Hologalegina</taxon>
        <taxon>IRL clade</taxon>
        <taxon>Fabeae</taxon>
        <taxon>Lathyrus</taxon>
    </lineage>
</organism>
<evidence type="ECO:0000313" key="2">
    <source>
        <dbReference type="EMBL" id="KAI5407784.1"/>
    </source>
</evidence>
<evidence type="ECO:0000313" key="3">
    <source>
        <dbReference type="Proteomes" id="UP001058974"/>
    </source>
</evidence>